<dbReference type="RefSeq" id="WP_154488561.1">
    <property type="nucleotide sequence ID" value="NZ_VULN01000015.1"/>
</dbReference>
<gene>
    <name evidence="2" type="ORF">FX155_09850</name>
</gene>
<evidence type="ECO:0000313" key="3">
    <source>
        <dbReference type="Proteomes" id="UP000441455"/>
    </source>
</evidence>
<dbReference type="PANTHER" id="PTHR39201:SF1">
    <property type="entry name" value="FLAVODOXIN-LIKE DOMAIN-CONTAINING PROTEIN"/>
    <property type="match status" value="1"/>
</dbReference>
<dbReference type="OrthoDB" id="9806505at2"/>
<evidence type="ECO:0000313" key="2">
    <source>
        <dbReference type="EMBL" id="MSS82895.1"/>
    </source>
</evidence>
<dbReference type="EMBL" id="VULN01000015">
    <property type="protein sequence ID" value="MSS82895.1"/>
    <property type="molecule type" value="Genomic_DNA"/>
</dbReference>
<accession>A0A6N7W0R9</accession>
<dbReference type="InterPro" id="IPR029039">
    <property type="entry name" value="Flavoprotein-like_sf"/>
</dbReference>
<reference evidence="2 3" key="1">
    <citation type="submission" date="2019-08" db="EMBL/GenBank/DDBJ databases">
        <title>In-depth cultivation of the pig gut microbiome towards novel bacterial diversity and tailored functional studies.</title>
        <authorList>
            <person name="Wylensek D."/>
            <person name="Hitch T.C.A."/>
            <person name="Clavel T."/>
        </authorList>
    </citation>
    <scope>NUCLEOTIDE SEQUENCE [LARGE SCALE GENOMIC DNA]</scope>
    <source>
        <strain evidence="2 3">WCA-389-WT-5B</strain>
    </source>
</reference>
<dbReference type="Pfam" id="PF12682">
    <property type="entry name" value="Flavodoxin_4"/>
    <property type="match status" value="1"/>
</dbReference>
<dbReference type="GO" id="GO:0010181">
    <property type="term" value="F:FMN binding"/>
    <property type="evidence" value="ECO:0007669"/>
    <property type="project" value="InterPro"/>
</dbReference>
<dbReference type="InterPro" id="IPR008254">
    <property type="entry name" value="Flavodoxin/NO_synth"/>
</dbReference>
<protein>
    <submittedName>
        <fullName evidence="2">Flavodoxin</fullName>
    </submittedName>
</protein>
<dbReference type="PROSITE" id="PS50902">
    <property type="entry name" value="FLAVODOXIN_LIKE"/>
    <property type="match status" value="1"/>
</dbReference>
<dbReference type="GO" id="GO:0016651">
    <property type="term" value="F:oxidoreductase activity, acting on NAD(P)H"/>
    <property type="evidence" value="ECO:0007669"/>
    <property type="project" value="UniProtKB-ARBA"/>
</dbReference>
<comment type="caution">
    <text evidence="2">The sequence shown here is derived from an EMBL/GenBank/DDBJ whole genome shotgun (WGS) entry which is preliminary data.</text>
</comment>
<dbReference type="SUPFAM" id="SSF52218">
    <property type="entry name" value="Flavoproteins"/>
    <property type="match status" value="1"/>
</dbReference>
<feature type="domain" description="Flavodoxin-like" evidence="1">
    <location>
        <begin position="5"/>
        <end position="163"/>
    </location>
</feature>
<dbReference type="PANTHER" id="PTHR39201">
    <property type="entry name" value="EXPORTED PROTEIN-RELATED"/>
    <property type="match status" value="1"/>
</dbReference>
<dbReference type="Gene3D" id="3.40.50.360">
    <property type="match status" value="1"/>
</dbReference>
<organism evidence="2 3">
    <name type="scientific">Acidaminococcus fermentans</name>
    <dbReference type="NCBI Taxonomy" id="905"/>
    <lineage>
        <taxon>Bacteria</taxon>
        <taxon>Bacillati</taxon>
        <taxon>Bacillota</taxon>
        <taxon>Negativicutes</taxon>
        <taxon>Acidaminococcales</taxon>
        <taxon>Acidaminococcaceae</taxon>
        <taxon>Acidaminococcus</taxon>
    </lineage>
</organism>
<dbReference type="AlphaFoldDB" id="A0A6N7W0R9"/>
<name>A0A6N7W0R9_ACIFE</name>
<sequence>MSKMLIVYYSWSNGNTKKIAEELQKATGADLARIDTLSAYKNQSYDEVVWESEKDIAKGYKPELAPLYFHLKDYDTVAVGTPTWWYTMAPAMKTFLESQDFTGKKATFFATHGGWPGHALKDMEKACKGASFGPELTIQFDSTGGSRQVTSQDKVEEWIRKVQGWK</sequence>
<dbReference type="Proteomes" id="UP000441455">
    <property type="component" value="Unassembled WGS sequence"/>
</dbReference>
<proteinExistence type="predicted"/>
<evidence type="ECO:0000259" key="1">
    <source>
        <dbReference type="PROSITE" id="PS50902"/>
    </source>
</evidence>